<gene>
    <name evidence="1" type="ORF">OB236_09505</name>
</gene>
<dbReference type="InterPro" id="IPR035439">
    <property type="entry name" value="UPF0145_dom_sf"/>
</dbReference>
<protein>
    <submittedName>
        <fullName evidence="1">Selenium-binding protein</fullName>
    </submittedName>
</protein>
<keyword evidence="2" id="KW-1185">Reference proteome</keyword>
<evidence type="ECO:0000313" key="2">
    <source>
        <dbReference type="Proteomes" id="UP001652445"/>
    </source>
</evidence>
<comment type="caution">
    <text evidence="1">The sequence shown here is derived from an EMBL/GenBank/DDBJ whole genome shotgun (WGS) entry which is preliminary data.</text>
</comment>
<dbReference type="SUPFAM" id="SSF117782">
    <property type="entry name" value="YbjQ-like"/>
    <property type="match status" value="1"/>
</dbReference>
<dbReference type="EMBL" id="JAOQIO010000022">
    <property type="protein sequence ID" value="MCU6792363.1"/>
    <property type="molecule type" value="Genomic_DNA"/>
</dbReference>
<accession>A0ABT2UCK1</accession>
<dbReference type="RefSeq" id="WP_262683751.1">
    <property type="nucleotide sequence ID" value="NZ_JAOQIO010000022.1"/>
</dbReference>
<proteinExistence type="predicted"/>
<organism evidence="1 2">
    <name type="scientific">Paenibacillus baimaensis</name>
    <dbReference type="NCBI Taxonomy" id="2982185"/>
    <lineage>
        <taxon>Bacteria</taxon>
        <taxon>Bacillati</taxon>
        <taxon>Bacillota</taxon>
        <taxon>Bacilli</taxon>
        <taxon>Bacillales</taxon>
        <taxon>Paenibacillaceae</taxon>
        <taxon>Paenibacillus</taxon>
    </lineage>
</organism>
<evidence type="ECO:0000313" key="1">
    <source>
        <dbReference type="EMBL" id="MCU6792363.1"/>
    </source>
</evidence>
<name>A0ABT2UCK1_9BACL</name>
<dbReference type="Gene3D" id="3.30.1660.30">
    <property type="entry name" value="Selenium-binding protein"/>
    <property type="match status" value="1"/>
</dbReference>
<reference evidence="1 2" key="1">
    <citation type="submission" date="2022-09" db="EMBL/GenBank/DDBJ databases">
        <authorList>
            <person name="Han X.L."/>
            <person name="Wang Q."/>
            <person name="Lu T."/>
        </authorList>
    </citation>
    <scope>NUCLEOTIDE SEQUENCE [LARGE SCALE GENOMIC DNA]</scope>
    <source>
        <strain evidence="1 2">WQ 127069</strain>
    </source>
</reference>
<dbReference type="InterPro" id="IPR038549">
    <property type="entry name" value="SeBP-like_sf"/>
</dbReference>
<sequence length="82" mass="9113">MVVNIYEHSDLIPIATIDYFPGREVGYVKFLSQDGSSMSDVTRKLQLQAYKAGAEAIIGFSVIFIPNTYKFLSTGTAVKFKD</sequence>
<dbReference type="Proteomes" id="UP001652445">
    <property type="component" value="Unassembled WGS sequence"/>
</dbReference>